<evidence type="ECO:0000259" key="1">
    <source>
        <dbReference type="PROSITE" id="PS50878"/>
    </source>
</evidence>
<dbReference type="AlphaFoldDB" id="A0A151PEF1"/>
<dbReference type="Pfam" id="PF00078">
    <property type="entry name" value="RVT_1"/>
    <property type="match status" value="1"/>
</dbReference>
<feature type="domain" description="Reverse transcriptase" evidence="1">
    <location>
        <begin position="1"/>
        <end position="191"/>
    </location>
</feature>
<dbReference type="SUPFAM" id="SSF56672">
    <property type="entry name" value="DNA/RNA polymerases"/>
    <property type="match status" value="1"/>
</dbReference>
<keyword evidence="3" id="KW-1185">Reference proteome</keyword>
<evidence type="ECO:0000313" key="2">
    <source>
        <dbReference type="EMBL" id="KYO47403.1"/>
    </source>
</evidence>
<organism evidence="2 3">
    <name type="scientific">Alligator mississippiensis</name>
    <name type="common">American alligator</name>
    <dbReference type="NCBI Taxonomy" id="8496"/>
    <lineage>
        <taxon>Eukaryota</taxon>
        <taxon>Metazoa</taxon>
        <taxon>Chordata</taxon>
        <taxon>Craniata</taxon>
        <taxon>Vertebrata</taxon>
        <taxon>Euteleostomi</taxon>
        <taxon>Archelosauria</taxon>
        <taxon>Archosauria</taxon>
        <taxon>Crocodylia</taxon>
        <taxon>Alligatoridae</taxon>
        <taxon>Alligatorinae</taxon>
        <taxon>Alligator</taxon>
    </lineage>
</organism>
<protein>
    <recommendedName>
        <fullName evidence="1">Reverse transcriptase domain-containing protein</fullName>
    </recommendedName>
</protein>
<dbReference type="PANTHER" id="PTHR47027">
    <property type="entry name" value="REVERSE TRANSCRIPTASE DOMAIN-CONTAINING PROTEIN"/>
    <property type="match status" value="1"/>
</dbReference>
<evidence type="ECO:0000313" key="3">
    <source>
        <dbReference type="Proteomes" id="UP000050525"/>
    </source>
</evidence>
<dbReference type="CDD" id="cd01650">
    <property type="entry name" value="RT_nLTR_like"/>
    <property type="match status" value="1"/>
</dbReference>
<name>A0A151PEF1_ALLMI</name>
<comment type="caution">
    <text evidence="2">The sequence shown here is derived from an EMBL/GenBank/DDBJ whole genome shotgun (WGS) entry which is preliminary data.</text>
</comment>
<dbReference type="Proteomes" id="UP000050525">
    <property type="component" value="Unassembled WGS sequence"/>
</dbReference>
<dbReference type="PROSITE" id="PS50878">
    <property type="entry name" value="RT_POL"/>
    <property type="match status" value="1"/>
</dbReference>
<accession>A0A151PEF1</accession>
<reference evidence="2 3" key="1">
    <citation type="journal article" date="2012" name="Genome Biol.">
        <title>Sequencing three crocodilian genomes to illuminate the evolution of archosaurs and amniotes.</title>
        <authorList>
            <person name="St John J.A."/>
            <person name="Braun E.L."/>
            <person name="Isberg S.R."/>
            <person name="Miles L.G."/>
            <person name="Chong A.Y."/>
            <person name="Gongora J."/>
            <person name="Dalzell P."/>
            <person name="Moran C."/>
            <person name="Bed'hom B."/>
            <person name="Abzhanov A."/>
            <person name="Burgess S.C."/>
            <person name="Cooksey A.M."/>
            <person name="Castoe T.A."/>
            <person name="Crawford N.G."/>
            <person name="Densmore L.D."/>
            <person name="Drew J.C."/>
            <person name="Edwards S.V."/>
            <person name="Faircloth B.C."/>
            <person name="Fujita M.K."/>
            <person name="Greenwold M.J."/>
            <person name="Hoffmann F.G."/>
            <person name="Howard J.M."/>
            <person name="Iguchi T."/>
            <person name="Janes D.E."/>
            <person name="Khan S.Y."/>
            <person name="Kohno S."/>
            <person name="de Koning A.J."/>
            <person name="Lance S.L."/>
            <person name="McCarthy F.M."/>
            <person name="McCormack J.E."/>
            <person name="Merchant M.E."/>
            <person name="Peterson D.G."/>
            <person name="Pollock D.D."/>
            <person name="Pourmand N."/>
            <person name="Raney B.J."/>
            <person name="Roessler K.A."/>
            <person name="Sanford J.R."/>
            <person name="Sawyer R.H."/>
            <person name="Schmidt C.J."/>
            <person name="Triplett E.W."/>
            <person name="Tuberville T.D."/>
            <person name="Venegas-Anaya M."/>
            <person name="Howard J.T."/>
            <person name="Jarvis E.D."/>
            <person name="Guillette L.J.Jr."/>
            <person name="Glenn T.C."/>
            <person name="Green R.E."/>
            <person name="Ray D.A."/>
        </authorList>
    </citation>
    <scope>NUCLEOTIDE SEQUENCE [LARGE SCALE GENOMIC DNA]</scope>
    <source>
        <strain evidence="2">KSC_2009_1</strain>
    </source>
</reference>
<dbReference type="InterPro" id="IPR000477">
    <property type="entry name" value="RT_dom"/>
</dbReference>
<dbReference type="EMBL" id="AKHW03000422">
    <property type="protein sequence ID" value="KYO47403.1"/>
    <property type="molecule type" value="Genomic_DNA"/>
</dbReference>
<proteinExistence type="predicted"/>
<gene>
    <name evidence="2" type="ORF">Y1Q_0001209</name>
</gene>
<dbReference type="InterPro" id="IPR043502">
    <property type="entry name" value="DNA/RNA_pol_sf"/>
</dbReference>
<dbReference type="PANTHER" id="PTHR47027:SF20">
    <property type="entry name" value="REVERSE TRANSCRIPTASE-LIKE PROTEIN WITH RNA-DIRECTED DNA POLYMERASE DOMAIN"/>
    <property type="match status" value="1"/>
</dbReference>
<sequence>MEGCYEHNFTLQMALDNSWRTRKQCPVAWLDISNTFGSVPHRHIFSTLRELGLPDGVIDLVRELYHSCTMTVRTTNGETAEIPIQLGVRQGCPLSPIIINLAMEPLLRAMAGGPGRLDLYGQKLSIVACADDLVLLTPDTTQLQQMLDMTSEAARWMGLCFNVAKCASLHINRRQKSCVLDSTLTIQGQVMRHLHDGNKY</sequence>